<evidence type="ECO:0000313" key="3">
    <source>
        <dbReference type="Proteomes" id="UP000257109"/>
    </source>
</evidence>
<dbReference type="Proteomes" id="UP000257109">
    <property type="component" value="Unassembled WGS sequence"/>
</dbReference>
<sequence length="576" mass="63724">MGNSIRRVGLLRSVGVDSDHPFHAELGKHVSIDLSKGKVVRSKDNGRWSEKWTMVYTADVSTCVLSLKRRFDEDDATNGLIIELSGTTTEKNGNVAEYRFGFDVQTATESNFVLNPRYNYSNGGHNSTLLLKNGKQTHAGNGGVTEIDSCFYRIGDKGGLIVVEKKIRNGDELPYAVTLAHYFADTTEISKINKTRIDIGLSALAKIRASNGNLDISVEGPDQHPDFALRYLFDQVKRTGIWKPSFCPHCANIKRIADLTFWPSDSEDIDTVPEPPRRGGKGITNDGKFLGNGNGNFIEKNMGNSIRRVGLLSNVGVDSNHSFHVELGKHVSIDLSKRRVVRSKENGRWKEKWTMVYTADVSTCVLSLTRCSDEDDAAKGLLIELSSTTSEKNGKVSEFCFRFDVQTVTESDVVLNIIRNYWNGPDSTLSLKFSKQTHAGNGVTETESCLYGVGDKGGLIVIEKKNRNGDELPYAIRASNGNLDISVEGPDQHPAFALRYLFDQVMRTGIWNPSICPHCANIKRIASLTFWPSDGEDSDTVPEPPRRGGKGINNNGMFRGNGIGNFIDKNVMVFRK</sequence>
<feature type="region of interest" description="Disordered" evidence="1">
    <location>
        <begin position="533"/>
        <end position="555"/>
    </location>
</feature>
<evidence type="ECO:0000256" key="1">
    <source>
        <dbReference type="SAM" id="MobiDB-lite"/>
    </source>
</evidence>
<feature type="non-terminal residue" evidence="2">
    <location>
        <position position="1"/>
    </location>
</feature>
<organism evidence="2 3">
    <name type="scientific">Mucuna pruriens</name>
    <name type="common">Velvet bean</name>
    <name type="synonym">Dolichos pruriens</name>
    <dbReference type="NCBI Taxonomy" id="157652"/>
    <lineage>
        <taxon>Eukaryota</taxon>
        <taxon>Viridiplantae</taxon>
        <taxon>Streptophyta</taxon>
        <taxon>Embryophyta</taxon>
        <taxon>Tracheophyta</taxon>
        <taxon>Spermatophyta</taxon>
        <taxon>Magnoliopsida</taxon>
        <taxon>eudicotyledons</taxon>
        <taxon>Gunneridae</taxon>
        <taxon>Pentapetalae</taxon>
        <taxon>rosids</taxon>
        <taxon>fabids</taxon>
        <taxon>Fabales</taxon>
        <taxon>Fabaceae</taxon>
        <taxon>Papilionoideae</taxon>
        <taxon>50 kb inversion clade</taxon>
        <taxon>NPAAA clade</taxon>
        <taxon>indigoferoid/millettioid clade</taxon>
        <taxon>Phaseoleae</taxon>
        <taxon>Mucuna</taxon>
    </lineage>
</organism>
<evidence type="ECO:0000313" key="2">
    <source>
        <dbReference type="EMBL" id="RDX91848.1"/>
    </source>
</evidence>
<name>A0A371GMS1_MUCPR</name>
<feature type="region of interest" description="Disordered" evidence="1">
    <location>
        <begin position="267"/>
        <end position="286"/>
    </location>
</feature>
<protein>
    <submittedName>
        <fullName evidence="2">Uncharacterized protein</fullName>
    </submittedName>
</protein>
<dbReference type="OrthoDB" id="1430781at2759"/>
<keyword evidence="3" id="KW-1185">Reference proteome</keyword>
<dbReference type="EMBL" id="QJKJ01005019">
    <property type="protein sequence ID" value="RDX91848.1"/>
    <property type="molecule type" value="Genomic_DNA"/>
</dbReference>
<accession>A0A371GMS1</accession>
<proteinExistence type="predicted"/>
<dbReference type="AlphaFoldDB" id="A0A371GMS1"/>
<gene>
    <name evidence="2" type="ORF">CR513_26111</name>
</gene>
<comment type="caution">
    <text evidence="2">The sequence shown here is derived from an EMBL/GenBank/DDBJ whole genome shotgun (WGS) entry which is preliminary data.</text>
</comment>
<reference evidence="2" key="1">
    <citation type="submission" date="2018-05" db="EMBL/GenBank/DDBJ databases">
        <title>Draft genome of Mucuna pruriens seed.</title>
        <authorList>
            <person name="Nnadi N.E."/>
            <person name="Vos R."/>
            <person name="Hasami M.H."/>
            <person name="Devisetty U.K."/>
            <person name="Aguiy J.C."/>
        </authorList>
    </citation>
    <scope>NUCLEOTIDE SEQUENCE [LARGE SCALE GENOMIC DNA]</scope>
    <source>
        <strain evidence="2">JCA_2017</strain>
    </source>
</reference>